<name>A0A1Y2AG77_9FUNG</name>
<proteinExistence type="predicted"/>
<sequence length="121" mass="14006">MKSIVLLTFILFVRITLTNKTKEFCLYNSEGVIKVYDPIYIDDKGNTVYAKTIEEHVKFFGPTWYVILTNDEKSFEESKNLSIENTISKINTSGNSYQINQNITNNPIDDKCYSYIITPKN</sequence>
<evidence type="ECO:0000313" key="2">
    <source>
        <dbReference type="EMBL" id="ORY21551.1"/>
    </source>
</evidence>
<gene>
    <name evidence="2" type="ORF">LY90DRAFT_516043</name>
</gene>
<evidence type="ECO:0000313" key="3">
    <source>
        <dbReference type="Proteomes" id="UP000193920"/>
    </source>
</evidence>
<dbReference type="AlphaFoldDB" id="A0A1Y2AG77"/>
<feature type="chain" id="PRO_5012982816" evidence="1">
    <location>
        <begin position="19"/>
        <end position="121"/>
    </location>
</feature>
<feature type="signal peptide" evidence="1">
    <location>
        <begin position="1"/>
        <end position="18"/>
    </location>
</feature>
<evidence type="ECO:0000256" key="1">
    <source>
        <dbReference type="SAM" id="SignalP"/>
    </source>
</evidence>
<keyword evidence="1" id="KW-0732">Signal</keyword>
<organism evidence="2 3">
    <name type="scientific">Neocallimastix californiae</name>
    <dbReference type="NCBI Taxonomy" id="1754190"/>
    <lineage>
        <taxon>Eukaryota</taxon>
        <taxon>Fungi</taxon>
        <taxon>Fungi incertae sedis</taxon>
        <taxon>Chytridiomycota</taxon>
        <taxon>Chytridiomycota incertae sedis</taxon>
        <taxon>Neocallimastigomycetes</taxon>
        <taxon>Neocallimastigales</taxon>
        <taxon>Neocallimastigaceae</taxon>
        <taxon>Neocallimastix</taxon>
    </lineage>
</organism>
<dbReference type="Proteomes" id="UP000193920">
    <property type="component" value="Unassembled WGS sequence"/>
</dbReference>
<dbReference type="EMBL" id="MCOG01000263">
    <property type="protein sequence ID" value="ORY21551.1"/>
    <property type="molecule type" value="Genomic_DNA"/>
</dbReference>
<reference evidence="2 3" key="1">
    <citation type="submission" date="2016-08" db="EMBL/GenBank/DDBJ databases">
        <title>A Parts List for Fungal Cellulosomes Revealed by Comparative Genomics.</title>
        <authorList>
            <consortium name="DOE Joint Genome Institute"/>
            <person name="Haitjema C.H."/>
            <person name="Gilmore S.P."/>
            <person name="Henske J.K."/>
            <person name="Solomon K.V."/>
            <person name="De Groot R."/>
            <person name="Kuo A."/>
            <person name="Mondo S.J."/>
            <person name="Salamov A.A."/>
            <person name="Labutti K."/>
            <person name="Zhao Z."/>
            <person name="Chiniquy J."/>
            <person name="Barry K."/>
            <person name="Brewer H.M."/>
            <person name="Purvine S.O."/>
            <person name="Wright A.T."/>
            <person name="Boxma B."/>
            <person name="Van Alen T."/>
            <person name="Hackstein J.H."/>
            <person name="Baker S.E."/>
            <person name="Grigoriev I.V."/>
            <person name="O'Malley M.A."/>
        </authorList>
    </citation>
    <scope>NUCLEOTIDE SEQUENCE [LARGE SCALE GENOMIC DNA]</scope>
    <source>
        <strain evidence="2 3">G1</strain>
    </source>
</reference>
<protein>
    <submittedName>
        <fullName evidence="2">Uncharacterized protein</fullName>
    </submittedName>
</protein>
<keyword evidence="3" id="KW-1185">Reference proteome</keyword>
<comment type="caution">
    <text evidence="2">The sequence shown here is derived from an EMBL/GenBank/DDBJ whole genome shotgun (WGS) entry which is preliminary data.</text>
</comment>
<accession>A0A1Y2AG77</accession>